<keyword evidence="2" id="KW-1185">Reference proteome</keyword>
<organism evidence="1 2">
    <name type="scientific">Volucribacter psittacicida</name>
    <dbReference type="NCBI Taxonomy" id="203482"/>
    <lineage>
        <taxon>Bacteria</taxon>
        <taxon>Pseudomonadati</taxon>
        <taxon>Pseudomonadota</taxon>
        <taxon>Gammaproteobacteria</taxon>
        <taxon>Pasteurellales</taxon>
        <taxon>Pasteurellaceae</taxon>
        <taxon>Volucribacter</taxon>
    </lineage>
</organism>
<proteinExistence type="predicted"/>
<dbReference type="InterPro" id="IPR009797">
    <property type="entry name" value="DUF1367"/>
</dbReference>
<evidence type="ECO:0000313" key="2">
    <source>
        <dbReference type="Proteomes" id="UP000294702"/>
    </source>
</evidence>
<dbReference type="Proteomes" id="UP000294702">
    <property type="component" value="Unassembled WGS sequence"/>
</dbReference>
<gene>
    <name evidence="1" type="ORF">EV694_1720</name>
</gene>
<dbReference type="Pfam" id="PF07105">
    <property type="entry name" value="DUF1367"/>
    <property type="match status" value="2"/>
</dbReference>
<dbReference type="RefSeq" id="WP_132691466.1">
    <property type="nucleotide sequence ID" value="NZ_SMFT01000004.1"/>
</dbReference>
<dbReference type="EMBL" id="SMFT01000004">
    <property type="protein sequence ID" value="TCJ96168.1"/>
    <property type="molecule type" value="Genomic_DNA"/>
</dbReference>
<dbReference type="OrthoDB" id="1442247at2"/>
<name>A0A4R1FUG2_9PAST</name>
<dbReference type="AlphaFoldDB" id="A0A4R1FUG2"/>
<reference evidence="1 2" key="1">
    <citation type="submission" date="2019-03" db="EMBL/GenBank/DDBJ databases">
        <title>Genomic Encyclopedia of Type Strains, Phase IV (KMG-IV): sequencing the most valuable type-strain genomes for metagenomic binning, comparative biology and taxonomic classification.</title>
        <authorList>
            <person name="Goeker M."/>
        </authorList>
    </citation>
    <scope>NUCLEOTIDE SEQUENCE [LARGE SCALE GENOMIC DNA]</scope>
    <source>
        <strain evidence="1 2">DSM 15534</strain>
    </source>
</reference>
<evidence type="ECO:0000313" key="1">
    <source>
        <dbReference type="EMBL" id="TCJ96168.1"/>
    </source>
</evidence>
<accession>A0A4R1FUG2</accession>
<comment type="caution">
    <text evidence="1">The sequence shown here is derived from an EMBL/GenBank/DDBJ whole genome shotgun (WGS) entry which is preliminary data.</text>
</comment>
<protein>
    <submittedName>
        <fullName evidence="1">Uncharacterized protein DUF1367</fullName>
    </submittedName>
</protein>
<sequence>MAKYQMLKLPGGILSPVTEQEAESLKVLANNEQYEVEIKRSRNPAFHRKVFAFFNFCFEHWSAERTELRFQDEKAQFDTFRKHLTVLAGFRTVTYKINGEFRVEAKSLSYANMEQEEFEQCYSALINAALVHIFANTQDEKIINQLYAFFW</sequence>